<dbReference type="Pfam" id="PF18267">
    <property type="entry name" value="Rubredoxin_C"/>
    <property type="match status" value="1"/>
</dbReference>
<reference evidence="6" key="1">
    <citation type="submission" date="2022-12" db="EMBL/GenBank/DDBJ databases">
        <title>Reference genome sequencing for broad-spectrum identification of bacterial and archaeal isolates by mass spectrometry.</title>
        <authorList>
            <person name="Sekiguchi Y."/>
            <person name="Tourlousse D.M."/>
        </authorList>
    </citation>
    <scope>NUCLEOTIDE SEQUENCE</scope>
    <source>
        <strain evidence="6">10succ1</strain>
    </source>
</reference>
<dbReference type="SUPFAM" id="SSF51905">
    <property type="entry name" value="FAD/NAD(P)-binding domain"/>
    <property type="match status" value="1"/>
</dbReference>
<protein>
    <submittedName>
        <fullName evidence="6">Nitrate reductase subunit beta</fullName>
    </submittedName>
</protein>
<dbReference type="AlphaFoldDB" id="A0A9W6GL93"/>
<dbReference type="Gene3D" id="3.30.390.30">
    <property type="match status" value="1"/>
</dbReference>
<keyword evidence="3" id="KW-0274">FAD</keyword>
<keyword evidence="7" id="KW-1185">Reference proteome</keyword>
<comment type="cofactor">
    <cofactor evidence="1">
        <name>FAD</name>
        <dbReference type="ChEBI" id="CHEBI:57692"/>
    </cofactor>
</comment>
<dbReference type="Gene3D" id="3.50.50.60">
    <property type="entry name" value="FAD/NAD(P)-binding domain"/>
    <property type="match status" value="2"/>
</dbReference>
<gene>
    <name evidence="6" type="ORF">PM10SUCC1_11610</name>
</gene>
<dbReference type="Pfam" id="PF07992">
    <property type="entry name" value="Pyr_redox_2"/>
    <property type="match status" value="1"/>
</dbReference>
<evidence type="ECO:0000313" key="7">
    <source>
        <dbReference type="Proteomes" id="UP001144471"/>
    </source>
</evidence>
<dbReference type="EMBL" id="BSDY01000004">
    <property type="protein sequence ID" value="GLI55647.1"/>
    <property type="molecule type" value="Genomic_DNA"/>
</dbReference>
<evidence type="ECO:0000259" key="4">
    <source>
        <dbReference type="Pfam" id="PF07992"/>
    </source>
</evidence>
<evidence type="ECO:0000256" key="3">
    <source>
        <dbReference type="ARBA" id="ARBA00022827"/>
    </source>
</evidence>
<proteinExistence type="predicted"/>
<sequence length="406" mass="45551">MRYVVLGASAAGINGAKEIRKIDREAEIILISRDEHVYSRCILHHYISDHRNVSELDFSDENFFERYNIQWKRGRDVVGVDSERREVHLDNGESVSYYKLLIATGASSFIPPVENLRSAKRVYGLRNLEDAERIREDAKDIKRACVIGAGLVGVDAVTGLMELGVEVNLVEMSDRILPLQLDKKASSRYEEMFRKRGVEFSFSSRAERLEVDADNNPVALHLEGGEKVPCDMVVVATGVRSNISFLEGTGVSTDRLGLVIDDRGRTNDPHIFGAGDVTGRNPIWPNAVKEAVVAANNMLGSEMVMDDFFSSKNTMNFMDLPTMSIGSVLPEEGDIVEVDEFQGIYKKIIHKEGRIKGALLQGDLSYSGVLTHLIKNRTDISKINKNIFEIDYSDFFRLKKNGEYSY</sequence>
<dbReference type="PRINTS" id="PR00411">
    <property type="entry name" value="PNDRDTASEI"/>
</dbReference>
<name>A0A9W6GL93_9FUSO</name>
<evidence type="ECO:0000313" key="6">
    <source>
        <dbReference type="EMBL" id="GLI55647.1"/>
    </source>
</evidence>
<dbReference type="RefSeq" id="WP_281834252.1">
    <property type="nucleotide sequence ID" value="NZ_BSDY01000004.1"/>
</dbReference>
<accession>A0A9W6GL93</accession>
<dbReference type="InterPro" id="IPR050260">
    <property type="entry name" value="FAD-bd_OxRdtase"/>
</dbReference>
<dbReference type="PANTHER" id="PTHR43429:SF3">
    <property type="entry name" value="NITRITE REDUCTASE [NAD(P)H]"/>
    <property type="match status" value="1"/>
</dbReference>
<dbReference type="InterPro" id="IPR041575">
    <property type="entry name" value="Rubredoxin_C"/>
</dbReference>
<feature type="domain" description="NADH-rubredoxin oxidoreductase C-terminal" evidence="5">
    <location>
        <begin position="313"/>
        <end position="377"/>
    </location>
</feature>
<comment type="caution">
    <text evidence="6">The sequence shown here is derived from an EMBL/GenBank/DDBJ whole genome shotgun (WGS) entry which is preliminary data.</text>
</comment>
<dbReference type="GO" id="GO:0016491">
    <property type="term" value="F:oxidoreductase activity"/>
    <property type="evidence" value="ECO:0007669"/>
    <property type="project" value="InterPro"/>
</dbReference>
<evidence type="ECO:0000256" key="2">
    <source>
        <dbReference type="ARBA" id="ARBA00022630"/>
    </source>
</evidence>
<dbReference type="PANTHER" id="PTHR43429">
    <property type="entry name" value="PYRIDINE NUCLEOTIDE-DISULFIDE OXIDOREDUCTASE DOMAIN-CONTAINING"/>
    <property type="match status" value="1"/>
</dbReference>
<dbReference type="InterPro" id="IPR036188">
    <property type="entry name" value="FAD/NAD-bd_sf"/>
</dbReference>
<feature type="domain" description="FAD/NAD(P)-binding" evidence="4">
    <location>
        <begin position="2"/>
        <end position="291"/>
    </location>
</feature>
<organism evidence="6 7">
    <name type="scientific">Propionigenium maris DSM 9537</name>
    <dbReference type="NCBI Taxonomy" id="1123000"/>
    <lineage>
        <taxon>Bacteria</taxon>
        <taxon>Fusobacteriati</taxon>
        <taxon>Fusobacteriota</taxon>
        <taxon>Fusobacteriia</taxon>
        <taxon>Fusobacteriales</taxon>
        <taxon>Fusobacteriaceae</taxon>
        <taxon>Propionigenium</taxon>
    </lineage>
</organism>
<dbReference type="InterPro" id="IPR016156">
    <property type="entry name" value="FAD/NAD-linked_Rdtase_dimer_sf"/>
</dbReference>
<dbReference type="Proteomes" id="UP001144471">
    <property type="component" value="Unassembled WGS sequence"/>
</dbReference>
<evidence type="ECO:0000259" key="5">
    <source>
        <dbReference type="Pfam" id="PF18267"/>
    </source>
</evidence>
<keyword evidence="2" id="KW-0285">Flavoprotein</keyword>
<evidence type="ECO:0000256" key="1">
    <source>
        <dbReference type="ARBA" id="ARBA00001974"/>
    </source>
</evidence>
<dbReference type="PRINTS" id="PR00368">
    <property type="entry name" value="FADPNR"/>
</dbReference>
<dbReference type="InterPro" id="IPR023753">
    <property type="entry name" value="FAD/NAD-binding_dom"/>
</dbReference>